<keyword evidence="1" id="KW-0808">Transferase</keyword>
<gene>
    <name evidence="1" type="ORF">GA0061101_13130</name>
</gene>
<proteinExistence type="predicted"/>
<evidence type="ECO:0000313" key="1">
    <source>
        <dbReference type="EMBL" id="SCB49754.1"/>
    </source>
</evidence>
<dbReference type="GO" id="GO:0016301">
    <property type="term" value="F:kinase activity"/>
    <property type="evidence" value="ECO:0007669"/>
    <property type="project" value="UniProtKB-KW"/>
</dbReference>
<accession>A0A1C3XCR2</accession>
<dbReference type="AlphaFoldDB" id="A0A1C3XCR2"/>
<organism evidence="1 2">
    <name type="scientific">Rhizobium lusitanum</name>
    <dbReference type="NCBI Taxonomy" id="293958"/>
    <lineage>
        <taxon>Bacteria</taxon>
        <taxon>Pseudomonadati</taxon>
        <taxon>Pseudomonadota</taxon>
        <taxon>Alphaproteobacteria</taxon>
        <taxon>Hyphomicrobiales</taxon>
        <taxon>Rhizobiaceae</taxon>
        <taxon>Rhizobium/Agrobacterium group</taxon>
        <taxon>Rhizobium</taxon>
    </lineage>
</organism>
<keyword evidence="1" id="KW-0418">Kinase</keyword>
<dbReference type="EMBL" id="FMAF01000031">
    <property type="protein sequence ID" value="SCB49754.1"/>
    <property type="molecule type" value="Genomic_DNA"/>
</dbReference>
<sequence length="127" mass="13832">MAWHGAPIGNLAHDGLEWRWKASDPDGPPLVGQITPGRLPPFIEALVPEGWLNRVLNSPDERAELCIGKRYLSNITIVERVSELAALPADILLTRLNSFAANHLFTGNPAAVPTRWVATTGGNWDSC</sequence>
<name>A0A1C3XCR2_9HYPH</name>
<protein>
    <submittedName>
        <fullName evidence="1">Serine/threonine-protein kinase HipA</fullName>
    </submittedName>
</protein>
<evidence type="ECO:0000313" key="2">
    <source>
        <dbReference type="Proteomes" id="UP000199205"/>
    </source>
</evidence>
<dbReference type="Proteomes" id="UP000199205">
    <property type="component" value="Unassembled WGS sequence"/>
</dbReference>
<reference evidence="1 2" key="1">
    <citation type="submission" date="2016-08" db="EMBL/GenBank/DDBJ databases">
        <authorList>
            <person name="Seilhamer J.J."/>
        </authorList>
    </citation>
    <scope>NUCLEOTIDE SEQUENCE [LARGE SCALE GENOMIC DNA]</scope>
    <source>
        <strain evidence="1 2">P1-7</strain>
    </source>
</reference>